<keyword evidence="1" id="KW-0812">Transmembrane</keyword>
<gene>
    <name evidence="2" type="ORF">RVF87_08090</name>
</gene>
<keyword evidence="1" id="KW-1133">Transmembrane helix</keyword>
<accession>A0ABZ2U6P0</accession>
<dbReference type="RefSeq" id="WP_157086189.1">
    <property type="nucleotide sequence ID" value="NZ_CP136137.1"/>
</dbReference>
<evidence type="ECO:0000313" key="3">
    <source>
        <dbReference type="Proteomes" id="UP001479933"/>
    </source>
</evidence>
<organism evidence="2 3">
    <name type="scientific">Gordonia hydrophobica</name>
    <dbReference type="NCBI Taxonomy" id="40516"/>
    <lineage>
        <taxon>Bacteria</taxon>
        <taxon>Bacillati</taxon>
        <taxon>Actinomycetota</taxon>
        <taxon>Actinomycetes</taxon>
        <taxon>Mycobacteriales</taxon>
        <taxon>Gordoniaceae</taxon>
        <taxon>Gordonia</taxon>
    </lineage>
</organism>
<dbReference type="EMBL" id="CP136137">
    <property type="protein sequence ID" value="WYY09001.1"/>
    <property type="molecule type" value="Genomic_DNA"/>
</dbReference>
<evidence type="ECO:0000313" key="2">
    <source>
        <dbReference type="EMBL" id="WYY09001.1"/>
    </source>
</evidence>
<name>A0ABZ2U6P0_9ACTN</name>
<protein>
    <submittedName>
        <fullName evidence="2">Uncharacterized protein</fullName>
    </submittedName>
</protein>
<sequence>MSIVLLPLAPPVAGDRLTGDGAALLLSCVTINAVLGLGSALIILRPSRFRVALMCISVLRVIV</sequence>
<feature type="transmembrane region" description="Helical" evidence="1">
    <location>
        <begin position="24"/>
        <end position="44"/>
    </location>
</feature>
<dbReference type="Proteomes" id="UP001479933">
    <property type="component" value="Chromosome"/>
</dbReference>
<reference evidence="2 3" key="1">
    <citation type="journal article" date="2023" name="Virus Evol.">
        <title>Computational host range prediction-The good, the bad, and the ugly.</title>
        <authorList>
            <person name="Howell A.A."/>
            <person name="Versoza C.J."/>
            <person name="Pfeifer S.P."/>
        </authorList>
    </citation>
    <scope>NUCLEOTIDE SEQUENCE [LARGE SCALE GENOMIC DNA]</scope>
    <source>
        <strain evidence="2 3">1610/1b</strain>
    </source>
</reference>
<keyword evidence="1" id="KW-0472">Membrane</keyword>
<proteinExistence type="predicted"/>
<keyword evidence="3" id="KW-1185">Reference proteome</keyword>
<evidence type="ECO:0000256" key="1">
    <source>
        <dbReference type="SAM" id="Phobius"/>
    </source>
</evidence>